<dbReference type="RefSeq" id="WP_216469904.1">
    <property type="nucleotide sequence ID" value="NZ_JAHLQI010000002.1"/>
</dbReference>
<sequence length="63" mass="6902">MEPKKLYRIEQGKMLFGVCNGIAAYLNMDVTIIRLLAVALAVCSGAGIVLYILAAIIMPVREY</sequence>
<accession>A0ABS6ERT0</accession>
<keyword evidence="2" id="KW-1003">Cell membrane</keyword>
<name>A0ABS6ERT0_9FIRM</name>
<reference evidence="8 9" key="1">
    <citation type="submission" date="2021-06" db="EMBL/GenBank/DDBJ databases">
        <authorList>
            <person name="Sun Q."/>
            <person name="Li D."/>
        </authorList>
    </citation>
    <scope>NUCLEOTIDE SEQUENCE [LARGE SCALE GENOMIC DNA]</scope>
    <source>
        <strain evidence="8 9">MSJd-7</strain>
    </source>
</reference>
<dbReference type="InterPro" id="IPR007168">
    <property type="entry name" value="Phageshock_PspC_N"/>
</dbReference>
<evidence type="ECO:0000256" key="1">
    <source>
        <dbReference type="ARBA" id="ARBA00004162"/>
    </source>
</evidence>
<dbReference type="EMBL" id="JAHLQI010000002">
    <property type="protein sequence ID" value="MBU5490272.1"/>
    <property type="molecule type" value="Genomic_DNA"/>
</dbReference>
<comment type="subcellular location">
    <subcellularLocation>
        <location evidence="1">Cell membrane</location>
        <topology evidence="1">Single-pass membrane protein</topology>
    </subcellularLocation>
</comment>
<evidence type="ECO:0000313" key="8">
    <source>
        <dbReference type="EMBL" id="MBU5490272.1"/>
    </source>
</evidence>
<organism evidence="8 9">
    <name type="scientific">Butyricicoccus intestinisimiae</name>
    <dbReference type="NCBI Taxonomy" id="2841509"/>
    <lineage>
        <taxon>Bacteria</taxon>
        <taxon>Bacillati</taxon>
        <taxon>Bacillota</taxon>
        <taxon>Clostridia</taxon>
        <taxon>Eubacteriales</taxon>
        <taxon>Butyricicoccaceae</taxon>
        <taxon>Butyricicoccus</taxon>
    </lineage>
</organism>
<dbReference type="PANTHER" id="PTHR33885">
    <property type="entry name" value="PHAGE SHOCK PROTEIN C"/>
    <property type="match status" value="1"/>
</dbReference>
<evidence type="ECO:0000256" key="2">
    <source>
        <dbReference type="ARBA" id="ARBA00022475"/>
    </source>
</evidence>
<evidence type="ECO:0000256" key="3">
    <source>
        <dbReference type="ARBA" id="ARBA00022692"/>
    </source>
</evidence>
<comment type="caution">
    <text evidence="8">The sequence shown here is derived from an EMBL/GenBank/DDBJ whole genome shotgun (WGS) entry which is preliminary data.</text>
</comment>
<evidence type="ECO:0000256" key="6">
    <source>
        <dbReference type="SAM" id="Phobius"/>
    </source>
</evidence>
<keyword evidence="9" id="KW-1185">Reference proteome</keyword>
<protein>
    <submittedName>
        <fullName evidence="8">PspC domain-containing protein</fullName>
    </submittedName>
</protein>
<dbReference type="Pfam" id="PF04024">
    <property type="entry name" value="PspC"/>
    <property type="match status" value="1"/>
</dbReference>
<dbReference type="PANTHER" id="PTHR33885:SF3">
    <property type="entry name" value="PHAGE SHOCK PROTEIN C"/>
    <property type="match status" value="1"/>
</dbReference>
<evidence type="ECO:0000259" key="7">
    <source>
        <dbReference type="Pfam" id="PF04024"/>
    </source>
</evidence>
<evidence type="ECO:0000313" key="9">
    <source>
        <dbReference type="Proteomes" id="UP000783588"/>
    </source>
</evidence>
<keyword evidence="4 6" id="KW-1133">Transmembrane helix</keyword>
<keyword evidence="3 6" id="KW-0812">Transmembrane</keyword>
<evidence type="ECO:0000256" key="5">
    <source>
        <dbReference type="ARBA" id="ARBA00023136"/>
    </source>
</evidence>
<dbReference type="Proteomes" id="UP000783588">
    <property type="component" value="Unassembled WGS sequence"/>
</dbReference>
<feature type="transmembrane region" description="Helical" evidence="6">
    <location>
        <begin position="34"/>
        <end position="57"/>
    </location>
</feature>
<evidence type="ECO:0000256" key="4">
    <source>
        <dbReference type="ARBA" id="ARBA00022989"/>
    </source>
</evidence>
<dbReference type="InterPro" id="IPR052027">
    <property type="entry name" value="PspC"/>
</dbReference>
<proteinExistence type="predicted"/>
<keyword evidence="5 6" id="KW-0472">Membrane</keyword>
<gene>
    <name evidence="8" type="ORF">KQI75_06515</name>
</gene>
<feature type="domain" description="Phage shock protein PspC N-terminal" evidence="7">
    <location>
        <begin position="4"/>
        <end position="60"/>
    </location>
</feature>